<accession>A0ABU0AJ78</accession>
<dbReference type="EMBL" id="JAUSUB010000014">
    <property type="protein sequence ID" value="MDQ0271318.1"/>
    <property type="molecule type" value="Genomic_DNA"/>
</dbReference>
<evidence type="ECO:0000313" key="2">
    <source>
        <dbReference type="Proteomes" id="UP001238088"/>
    </source>
</evidence>
<proteinExistence type="predicted"/>
<evidence type="ECO:0000313" key="1">
    <source>
        <dbReference type="EMBL" id="MDQ0271318.1"/>
    </source>
</evidence>
<keyword evidence="2" id="KW-1185">Reference proteome</keyword>
<dbReference type="Proteomes" id="UP001238088">
    <property type="component" value="Unassembled WGS sequence"/>
</dbReference>
<protein>
    <submittedName>
        <fullName evidence="1">Uncharacterized protein</fullName>
    </submittedName>
</protein>
<sequence length="87" mass="10025">MKNQLHLQLHYHYPSYKEFFSEVDGKTALAFWERYASPSDLVGETVEDLRTFLLKVSNNTCSTKKAEQILSLVQADGAVEKQIIQIY</sequence>
<reference evidence="1 2" key="1">
    <citation type="submission" date="2023-07" db="EMBL/GenBank/DDBJ databases">
        <title>Genomic Encyclopedia of Type Strains, Phase IV (KMG-IV): sequencing the most valuable type-strain genomes for metagenomic binning, comparative biology and taxonomic classification.</title>
        <authorList>
            <person name="Goeker M."/>
        </authorList>
    </citation>
    <scope>NUCLEOTIDE SEQUENCE [LARGE SCALE GENOMIC DNA]</scope>
    <source>
        <strain evidence="1 2">DSM 23494</strain>
    </source>
</reference>
<organism evidence="1 2">
    <name type="scientific">Cytobacillus purgationiresistens</name>
    <dbReference type="NCBI Taxonomy" id="863449"/>
    <lineage>
        <taxon>Bacteria</taxon>
        <taxon>Bacillati</taxon>
        <taxon>Bacillota</taxon>
        <taxon>Bacilli</taxon>
        <taxon>Bacillales</taxon>
        <taxon>Bacillaceae</taxon>
        <taxon>Cytobacillus</taxon>
    </lineage>
</organism>
<comment type="caution">
    <text evidence="1">The sequence shown here is derived from an EMBL/GenBank/DDBJ whole genome shotgun (WGS) entry which is preliminary data.</text>
</comment>
<gene>
    <name evidence="1" type="ORF">J2S17_003206</name>
</gene>
<name>A0ABU0AJ78_9BACI</name>